<keyword evidence="3" id="KW-1185">Reference proteome</keyword>
<proteinExistence type="predicted"/>
<feature type="transmembrane region" description="Helical" evidence="1">
    <location>
        <begin position="85"/>
        <end position="107"/>
    </location>
</feature>
<evidence type="ECO:0000313" key="3">
    <source>
        <dbReference type="Proteomes" id="UP000297245"/>
    </source>
</evidence>
<keyword evidence="1" id="KW-0472">Membrane</keyword>
<dbReference type="AlphaFoldDB" id="A0A4S8MN77"/>
<sequence length="127" mass="14086">MVRFGTSTTSPLHPTAMGLHELCPRLGLPGRKDVEEFGGKAWREVIGALDTFPCEISEVWEVSIRLVVPDGGGLKKEGRVMVCRVLGLLFFFFTMPESAFLHCISYSNVSLSFLEFFDSVERSLPSA</sequence>
<evidence type="ECO:0000313" key="2">
    <source>
        <dbReference type="EMBL" id="THV04378.1"/>
    </source>
</evidence>
<reference evidence="2 3" key="1">
    <citation type="journal article" date="2019" name="Nat. Ecol. Evol.">
        <title>Megaphylogeny resolves global patterns of mushroom evolution.</title>
        <authorList>
            <person name="Varga T."/>
            <person name="Krizsan K."/>
            <person name="Foldi C."/>
            <person name="Dima B."/>
            <person name="Sanchez-Garcia M."/>
            <person name="Sanchez-Ramirez S."/>
            <person name="Szollosi G.J."/>
            <person name="Szarkandi J.G."/>
            <person name="Papp V."/>
            <person name="Albert L."/>
            <person name="Andreopoulos W."/>
            <person name="Angelini C."/>
            <person name="Antonin V."/>
            <person name="Barry K.W."/>
            <person name="Bougher N.L."/>
            <person name="Buchanan P."/>
            <person name="Buyck B."/>
            <person name="Bense V."/>
            <person name="Catcheside P."/>
            <person name="Chovatia M."/>
            <person name="Cooper J."/>
            <person name="Damon W."/>
            <person name="Desjardin D."/>
            <person name="Finy P."/>
            <person name="Geml J."/>
            <person name="Haridas S."/>
            <person name="Hughes K."/>
            <person name="Justo A."/>
            <person name="Karasinski D."/>
            <person name="Kautmanova I."/>
            <person name="Kiss B."/>
            <person name="Kocsube S."/>
            <person name="Kotiranta H."/>
            <person name="LaButti K.M."/>
            <person name="Lechner B.E."/>
            <person name="Liimatainen K."/>
            <person name="Lipzen A."/>
            <person name="Lukacs Z."/>
            <person name="Mihaltcheva S."/>
            <person name="Morgado L.N."/>
            <person name="Niskanen T."/>
            <person name="Noordeloos M.E."/>
            <person name="Ohm R.A."/>
            <person name="Ortiz-Santana B."/>
            <person name="Ovrebo C."/>
            <person name="Racz N."/>
            <person name="Riley R."/>
            <person name="Savchenko A."/>
            <person name="Shiryaev A."/>
            <person name="Soop K."/>
            <person name="Spirin V."/>
            <person name="Szebenyi C."/>
            <person name="Tomsovsky M."/>
            <person name="Tulloss R.E."/>
            <person name="Uehling J."/>
            <person name="Grigoriev I.V."/>
            <person name="Vagvolgyi C."/>
            <person name="Papp T."/>
            <person name="Martin F.M."/>
            <person name="Miettinen O."/>
            <person name="Hibbett D.S."/>
            <person name="Nagy L.G."/>
        </authorList>
    </citation>
    <scope>NUCLEOTIDE SEQUENCE [LARGE SCALE GENOMIC DNA]</scope>
    <source>
        <strain evidence="2 3">CBS 962.96</strain>
    </source>
</reference>
<organism evidence="2 3">
    <name type="scientific">Dendrothele bispora (strain CBS 962.96)</name>
    <dbReference type="NCBI Taxonomy" id="1314807"/>
    <lineage>
        <taxon>Eukaryota</taxon>
        <taxon>Fungi</taxon>
        <taxon>Dikarya</taxon>
        <taxon>Basidiomycota</taxon>
        <taxon>Agaricomycotina</taxon>
        <taxon>Agaricomycetes</taxon>
        <taxon>Agaricomycetidae</taxon>
        <taxon>Agaricales</taxon>
        <taxon>Agaricales incertae sedis</taxon>
        <taxon>Dendrothele</taxon>
    </lineage>
</organism>
<accession>A0A4S8MN77</accession>
<keyword evidence="1" id="KW-1133">Transmembrane helix</keyword>
<protein>
    <submittedName>
        <fullName evidence="2">Uncharacterized protein</fullName>
    </submittedName>
</protein>
<dbReference type="Proteomes" id="UP000297245">
    <property type="component" value="Unassembled WGS sequence"/>
</dbReference>
<dbReference type="EMBL" id="ML179057">
    <property type="protein sequence ID" value="THV04378.1"/>
    <property type="molecule type" value="Genomic_DNA"/>
</dbReference>
<gene>
    <name evidence="2" type="ORF">K435DRAFT_202647</name>
</gene>
<keyword evidence="1" id="KW-0812">Transmembrane</keyword>
<evidence type="ECO:0000256" key="1">
    <source>
        <dbReference type="SAM" id="Phobius"/>
    </source>
</evidence>
<name>A0A4S8MN77_DENBC</name>